<evidence type="ECO:0000313" key="3">
    <source>
        <dbReference type="EMBL" id="GIQ82987.1"/>
    </source>
</evidence>
<evidence type="ECO:0000313" key="4">
    <source>
        <dbReference type="Proteomes" id="UP000265618"/>
    </source>
</evidence>
<keyword evidence="1" id="KW-0677">Repeat</keyword>
<organism evidence="3 4">
    <name type="scientific">Kipferlia bialata</name>
    <dbReference type="NCBI Taxonomy" id="797122"/>
    <lineage>
        <taxon>Eukaryota</taxon>
        <taxon>Metamonada</taxon>
        <taxon>Carpediemonas-like organisms</taxon>
        <taxon>Kipferlia</taxon>
    </lineage>
</organism>
<accession>A0A9K3CV16</accession>
<feature type="region of interest" description="Disordered" evidence="2">
    <location>
        <begin position="720"/>
        <end position="739"/>
    </location>
</feature>
<evidence type="ECO:0000256" key="1">
    <source>
        <dbReference type="ARBA" id="ARBA00022737"/>
    </source>
</evidence>
<protein>
    <recommendedName>
        <fullName evidence="5">NACHT domain-containing protein</fullName>
    </recommendedName>
</protein>
<dbReference type="PANTHER" id="PTHR22895:SF0">
    <property type="entry name" value="ARMADILLO REPEAT-CONTAINING PROTEIN 6"/>
    <property type="match status" value="1"/>
</dbReference>
<reference evidence="3 4" key="1">
    <citation type="journal article" date="2018" name="PLoS ONE">
        <title>The draft genome of Kipferlia bialata reveals reductive genome evolution in fornicate parasites.</title>
        <authorList>
            <person name="Tanifuji G."/>
            <person name="Takabayashi S."/>
            <person name="Kume K."/>
            <person name="Takagi M."/>
            <person name="Nakayama T."/>
            <person name="Kamikawa R."/>
            <person name="Inagaki Y."/>
            <person name="Hashimoto T."/>
        </authorList>
    </citation>
    <scope>NUCLEOTIDE SEQUENCE [LARGE SCALE GENOMIC DNA]</scope>
    <source>
        <strain evidence="3">NY0173</strain>
    </source>
</reference>
<dbReference type="InterPro" id="IPR016024">
    <property type="entry name" value="ARM-type_fold"/>
</dbReference>
<dbReference type="PANTHER" id="PTHR22895">
    <property type="entry name" value="ARMADILLO REPEAT-CONTAINING PROTEIN 6"/>
    <property type="match status" value="1"/>
</dbReference>
<keyword evidence="4" id="KW-1185">Reference proteome</keyword>
<evidence type="ECO:0008006" key="5">
    <source>
        <dbReference type="Google" id="ProtNLM"/>
    </source>
</evidence>
<feature type="compositionally biased region" description="Polar residues" evidence="2">
    <location>
        <begin position="720"/>
        <end position="733"/>
    </location>
</feature>
<dbReference type="EMBL" id="BDIP01000885">
    <property type="protein sequence ID" value="GIQ82987.1"/>
    <property type="molecule type" value="Genomic_DNA"/>
</dbReference>
<evidence type="ECO:0000256" key="2">
    <source>
        <dbReference type="SAM" id="MobiDB-lite"/>
    </source>
</evidence>
<feature type="region of interest" description="Disordered" evidence="2">
    <location>
        <begin position="1"/>
        <end position="21"/>
    </location>
</feature>
<dbReference type="Proteomes" id="UP000265618">
    <property type="component" value="Unassembled WGS sequence"/>
</dbReference>
<name>A0A9K3CV16_9EUKA</name>
<proteinExistence type="predicted"/>
<gene>
    <name evidence="3" type="ORF">KIPB_004225</name>
</gene>
<dbReference type="Gene3D" id="1.25.10.10">
    <property type="entry name" value="Leucine-rich Repeat Variant"/>
    <property type="match status" value="3"/>
</dbReference>
<sequence>MSAVCTVTHPSSPPSMPAVEPKGDDTGWAGFVAKLKGCGVAAASGAVPLALTLASGGAVAASVMALPLAQTVVKGLSLVDIILPIEAVAEKLAGFLGGRGEKVVDALFGIAKKKHERKVLRSQVEAVVGPYMAEVSQALDVIKSEQGDIKGLLQTWMDQQHVVNTVVAEHLSAMRQSLQRVEEDLWYIRTLTDSNTDTLSVISLDVSQLLHGVTAKLNSMCPRECQQLCSSLLRKQKLRSDCGVAYEPNRYVARPDLDRVLAAFTDQCAGGQQAAMPLFVLTGDLGCGQTWSAAHLAHQVVSAPGTSHPVTGAPDTDGSCLLPFFLPLRNGIAAGLERYFGNSDADTVATDCATLYTAGKIPVLILDGLHEEKRKENRGVVDWVADFLQEVDKKALVLLTCRSHTWKGVYKGDILPHLFPCGTGQTRVAPTLSHSMCLGPFTDTELLNAVESYDTLSHQFSPHLVHFCRKPYALGLVADYASNNSTLPDPLDIASFYPVFCGDQDSATVLSRMGIHADVVRDYLAPFLQALGDPSQMSSADLVSCCVDRSTLKLEVTQSKGWHQIESSGLVDLTGTTLKPMCRVAAEYAPYISHMMSIGNPITADQAPLPALATIPTRADTEFSNTLESKRPQLLALKEARRLEEEARLAAQLELELEQRRTQIAGLSISVPDIALETRGGGNADDTLETSDDEDCFRSAVSTPCVGLCGPGTTRPDSQVVWPQTPSSSVTYSTDEDIGNADSISQTPQTLTTAETEAQALIKSVSSQCEAPSSAKTVAAKLLEVLQFGRVDENRATLLRSNCLDAINSALELYCESSEVVRASADVIACLANIGSCAQVSIFASGTVPKLLKGIKNHISTASTCVAVIEALTQLAASGDNVPTMLSIDDGACQKNADTAIEKHPGDPDVVSAYADLLHHLATPAAEARSGRQGSDTISSGIVLSDGVRALYKALETHKGSPCACHSLLQALGTLHLADPKVALYATGTHLLAMSAVALSHQKVFAEDVCISGSRLLAITATEGKSQRVGLMKSGAMRVLLKCLSTHRDSTGVAFWVCTAVSTLSSDSRCLPLLVPLRDSQGLRVFPAVLRAIEDHCTEAAVVSEGVSALRSYIRHDCYVQQPSVPEECLGYVCSVMESHKSCSDIATSGSRLLLQHLKTMGSNGCYKTVGPVLSRVLRHSYTDLGVCQNTVRGLYAISRQGHNVVLNEHLCYQGVILAMATHTGPDTYTMRMMGARILSKLSAGDSTITSGMVEGGVLSVVTGVLEEWYWHASERVCHTEAYLSLDNISRHETDRQTGVLGAGGARVLIKGLERHTNDTSVCLAVCNALRVMLTQVSNVASVNRMRWFNTLLKIMQTHPDDTKTVTAVASVLILLGYGATYRESATMARDCTPILLKALSQHTSDPGVPKSILWALTNLSMNGTATKHMHSLGVPLAVLDTMKSHPTHPDIVDGSATLLGNMASGYKNRPIMMSYKDGMCLRVVSMVVSIHTDNPSIQRLGGEIGKALSDTP</sequence>
<comment type="caution">
    <text evidence="3">The sequence shown here is derived from an EMBL/GenBank/DDBJ whole genome shotgun (WGS) entry which is preliminary data.</text>
</comment>
<dbReference type="SUPFAM" id="SSF48371">
    <property type="entry name" value="ARM repeat"/>
    <property type="match status" value="2"/>
</dbReference>
<dbReference type="InterPro" id="IPR011989">
    <property type="entry name" value="ARM-like"/>
</dbReference>